<feature type="transmembrane region" description="Helical" evidence="7">
    <location>
        <begin position="27"/>
        <end position="46"/>
    </location>
</feature>
<feature type="transmembrane region" description="Helical" evidence="7">
    <location>
        <begin position="398"/>
        <end position="415"/>
    </location>
</feature>
<evidence type="ECO:0000256" key="6">
    <source>
        <dbReference type="ARBA" id="ARBA00023136"/>
    </source>
</evidence>
<dbReference type="EMBL" id="CP154858">
    <property type="protein sequence ID" value="XDT71651.1"/>
    <property type="molecule type" value="Genomic_DNA"/>
</dbReference>
<name>A0AB39UTP5_9GAMM</name>
<proteinExistence type="predicted"/>
<dbReference type="PANTHER" id="PTHR43549:SF3">
    <property type="entry name" value="MULTIDRUG RESISTANCE PROTEIN YPNP-RELATED"/>
    <property type="match status" value="1"/>
</dbReference>
<feature type="transmembrane region" description="Helical" evidence="7">
    <location>
        <begin position="140"/>
        <end position="160"/>
    </location>
</feature>
<dbReference type="PIRSF" id="PIRSF006603">
    <property type="entry name" value="DinF"/>
    <property type="match status" value="1"/>
</dbReference>
<feature type="transmembrane region" description="Helical" evidence="7">
    <location>
        <begin position="197"/>
        <end position="222"/>
    </location>
</feature>
<gene>
    <name evidence="8" type="ORF">AAIA72_12645</name>
</gene>
<dbReference type="Pfam" id="PF01554">
    <property type="entry name" value="MatE"/>
    <property type="match status" value="2"/>
</dbReference>
<feature type="transmembrane region" description="Helical" evidence="7">
    <location>
        <begin position="243"/>
        <end position="267"/>
    </location>
</feature>
<evidence type="ECO:0000256" key="1">
    <source>
        <dbReference type="ARBA" id="ARBA00004429"/>
    </source>
</evidence>
<reference evidence="8" key="1">
    <citation type="submission" date="2024-05" db="EMBL/GenBank/DDBJ databases">
        <title>Genome sequencing of novel strain.</title>
        <authorList>
            <person name="Ganbat D."/>
            <person name="Ganbat S."/>
            <person name="Lee S.-J."/>
        </authorList>
    </citation>
    <scope>NUCLEOTIDE SEQUENCE</scope>
    <source>
        <strain evidence="8">SMD15-11</strain>
    </source>
</reference>
<dbReference type="AlphaFoldDB" id="A0AB39UTP5"/>
<keyword evidence="6 7" id="KW-0472">Membrane</keyword>
<feature type="transmembrane region" description="Helical" evidence="7">
    <location>
        <begin position="365"/>
        <end position="386"/>
    </location>
</feature>
<keyword evidence="5 7" id="KW-1133">Transmembrane helix</keyword>
<organism evidence="8">
    <name type="scientific">Thermohahella caldifontis</name>
    <dbReference type="NCBI Taxonomy" id="3142973"/>
    <lineage>
        <taxon>Bacteria</taxon>
        <taxon>Pseudomonadati</taxon>
        <taxon>Pseudomonadota</taxon>
        <taxon>Gammaproteobacteria</taxon>
        <taxon>Oceanospirillales</taxon>
        <taxon>Hahellaceae</taxon>
        <taxon>Thermohahella</taxon>
    </lineage>
</organism>
<dbReference type="InterPro" id="IPR048279">
    <property type="entry name" value="MdtK-like"/>
</dbReference>
<dbReference type="RefSeq" id="WP_369600677.1">
    <property type="nucleotide sequence ID" value="NZ_CP154858.1"/>
</dbReference>
<evidence type="ECO:0000256" key="7">
    <source>
        <dbReference type="SAM" id="Phobius"/>
    </source>
</evidence>
<accession>A0AB39UTP5</accession>
<dbReference type="PANTHER" id="PTHR43549">
    <property type="entry name" value="MULTIDRUG RESISTANCE PROTEIN YPNP-RELATED"/>
    <property type="match status" value="1"/>
</dbReference>
<keyword evidence="2" id="KW-0813">Transport</keyword>
<dbReference type="InterPro" id="IPR052031">
    <property type="entry name" value="Membrane_Transporter-Flippase"/>
</dbReference>
<feature type="transmembrane region" description="Helical" evidence="7">
    <location>
        <begin position="172"/>
        <end position="191"/>
    </location>
</feature>
<dbReference type="KEGG" id="tcd:AAIA72_12645"/>
<feature type="transmembrane region" description="Helical" evidence="7">
    <location>
        <begin position="58"/>
        <end position="79"/>
    </location>
</feature>
<feature type="transmembrane region" description="Helical" evidence="7">
    <location>
        <begin position="100"/>
        <end position="120"/>
    </location>
</feature>
<feature type="transmembrane region" description="Helical" evidence="7">
    <location>
        <begin position="287"/>
        <end position="305"/>
    </location>
</feature>
<keyword evidence="3" id="KW-1003">Cell membrane</keyword>
<evidence type="ECO:0000256" key="3">
    <source>
        <dbReference type="ARBA" id="ARBA00022475"/>
    </source>
</evidence>
<evidence type="ECO:0000256" key="4">
    <source>
        <dbReference type="ARBA" id="ARBA00022692"/>
    </source>
</evidence>
<dbReference type="NCBIfam" id="TIGR00797">
    <property type="entry name" value="matE"/>
    <property type="match status" value="1"/>
</dbReference>
<dbReference type="InterPro" id="IPR002528">
    <property type="entry name" value="MATE_fam"/>
</dbReference>
<dbReference type="GO" id="GO:0015297">
    <property type="term" value="F:antiporter activity"/>
    <property type="evidence" value="ECO:0007669"/>
    <property type="project" value="InterPro"/>
</dbReference>
<sequence>MPSARGDRHGLLTRPVAEVMRRMTGPMVAGIVAILFFNLVDTWWIAQMGTHELAAVSMTFPVSFVITSLAMGLGVGLSASLGRSLGQGNHEAAGRFATHGVLLAVLLVSLLSATGLMWLTPLFRAMGADDTLLALIRAYMVPWFLGVPLLVVPLVGNSALRATGDTRTPGIIMALAGLANGVLDPLLMFGIGPFPELGIQGAAIASILSWLLALIAGVRQLHRRDLLRRPQPGPEMLSQWRRILAIGMPAAVANLLAPLTNAIIIALLARTGVEAVAAWGASNRVEALLLIGSMAVSSVLPPITAQNMGAGQPERVHEALSLALRGLLIWQALLYILLWLAAPWVAHFFSDDPGVSELIVRYLRWIGWSWGLLACVYQAGAIFNGLGEGLKAMGLQTARLVVLALPLVSAGIWFAGVNGAFAGMAAANTLAGLFTLFWVRPRLLSAIYR</sequence>
<dbReference type="GO" id="GO:0042910">
    <property type="term" value="F:xenobiotic transmembrane transporter activity"/>
    <property type="evidence" value="ECO:0007669"/>
    <property type="project" value="InterPro"/>
</dbReference>
<dbReference type="GO" id="GO:0005886">
    <property type="term" value="C:plasma membrane"/>
    <property type="evidence" value="ECO:0007669"/>
    <property type="project" value="UniProtKB-SubCell"/>
</dbReference>
<evidence type="ECO:0000256" key="5">
    <source>
        <dbReference type="ARBA" id="ARBA00022989"/>
    </source>
</evidence>
<evidence type="ECO:0000313" key="8">
    <source>
        <dbReference type="EMBL" id="XDT71651.1"/>
    </source>
</evidence>
<evidence type="ECO:0000256" key="2">
    <source>
        <dbReference type="ARBA" id="ARBA00022448"/>
    </source>
</evidence>
<comment type="subcellular location">
    <subcellularLocation>
        <location evidence="1">Cell inner membrane</location>
        <topology evidence="1">Multi-pass membrane protein</topology>
    </subcellularLocation>
</comment>
<keyword evidence="4 7" id="KW-0812">Transmembrane</keyword>
<protein>
    <submittedName>
        <fullName evidence="8">MATE family efflux transporter</fullName>
    </submittedName>
</protein>
<feature type="transmembrane region" description="Helical" evidence="7">
    <location>
        <begin position="421"/>
        <end position="439"/>
    </location>
</feature>
<feature type="transmembrane region" description="Helical" evidence="7">
    <location>
        <begin position="326"/>
        <end position="345"/>
    </location>
</feature>